<evidence type="ECO:0000256" key="1">
    <source>
        <dbReference type="ARBA" id="ARBA00004479"/>
    </source>
</evidence>
<dbReference type="InterPro" id="IPR039391">
    <property type="entry name" value="Phytocyanin-like"/>
</dbReference>
<dbReference type="AlphaFoldDB" id="A0ABC8UJ51"/>
<keyword evidence="2" id="KW-0813">Transport</keyword>
<evidence type="ECO:0000256" key="4">
    <source>
        <dbReference type="ARBA" id="ARBA00022723"/>
    </source>
</evidence>
<accession>A0ABC8UJ51</accession>
<dbReference type="InterPro" id="IPR003245">
    <property type="entry name" value="Phytocyanin_dom"/>
</dbReference>
<dbReference type="PANTHER" id="PTHR33021">
    <property type="entry name" value="BLUE COPPER PROTEIN"/>
    <property type="match status" value="1"/>
</dbReference>
<evidence type="ECO:0000256" key="13">
    <source>
        <dbReference type="SAM" id="SignalP"/>
    </source>
</evidence>
<sequence length="200" mass="21578">MASNKLLVILAIMAVSFPTAAMASEFWVGDASGWTVGYDYQAWAKDKVFQVGDTLEGNHNVIEANKTTFDSCIIPPENVALLLASGHDVITLATQGEKWYICGVSNHCSELNQKLAITVEGGALPPELAPSPPPNTSNSSDCGYECYIDSSSDSGYGFLFYVMIIAGLLLFVGLPICVLRELCGGRRRILIPVRGLWVEV</sequence>
<dbReference type="SUPFAM" id="SSF49503">
    <property type="entry name" value="Cupredoxins"/>
    <property type="match status" value="1"/>
</dbReference>
<organism evidence="15 16">
    <name type="scientific">Ilex paraguariensis</name>
    <name type="common">yerba mate</name>
    <dbReference type="NCBI Taxonomy" id="185542"/>
    <lineage>
        <taxon>Eukaryota</taxon>
        <taxon>Viridiplantae</taxon>
        <taxon>Streptophyta</taxon>
        <taxon>Embryophyta</taxon>
        <taxon>Tracheophyta</taxon>
        <taxon>Spermatophyta</taxon>
        <taxon>Magnoliopsida</taxon>
        <taxon>eudicotyledons</taxon>
        <taxon>Gunneridae</taxon>
        <taxon>Pentapetalae</taxon>
        <taxon>asterids</taxon>
        <taxon>campanulids</taxon>
        <taxon>Aquifoliales</taxon>
        <taxon>Aquifoliaceae</taxon>
        <taxon>Ilex</taxon>
    </lineage>
</organism>
<gene>
    <name evidence="15" type="ORF">ILEXP_LOCUS51092</name>
</gene>
<reference evidence="15 16" key="1">
    <citation type="submission" date="2024-02" db="EMBL/GenBank/DDBJ databases">
        <authorList>
            <person name="Vignale AGUSTIN F."/>
            <person name="Sosa J E."/>
            <person name="Modenutti C."/>
        </authorList>
    </citation>
    <scope>NUCLEOTIDE SEQUENCE [LARGE SCALE GENOMIC DNA]</scope>
</reference>
<dbReference type="Proteomes" id="UP001642360">
    <property type="component" value="Unassembled WGS sequence"/>
</dbReference>
<evidence type="ECO:0000256" key="3">
    <source>
        <dbReference type="ARBA" id="ARBA00022692"/>
    </source>
</evidence>
<feature type="domain" description="Phytocyanin" evidence="14">
    <location>
        <begin position="24"/>
        <end position="121"/>
    </location>
</feature>
<feature type="transmembrane region" description="Helical" evidence="12">
    <location>
        <begin position="158"/>
        <end position="179"/>
    </location>
</feature>
<dbReference type="EMBL" id="CAUOFW020007924">
    <property type="protein sequence ID" value="CAK9181055.1"/>
    <property type="molecule type" value="Genomic_DNA"/>
</dbReference>
<evidence type="ECO:0000256" key="11">
    <source>
        <dbReference type="ARBA" id="ARBA00023180"/>
    </source>
</evidence>
<evidence type="ECO:0000256" key="5">
    <source>
        <dbReference type="ARBA" id="ARBA00022729"/>
    </source>
</evidence>
<dbReference type="GO" id="GO:0009610">
    <property type="term" value="P:response to symbiotic fungus"/>
    <property type="evidence" value="ECO:0007669"/>
    <property type="project" value="UniProtKB-ARBA"/>
</dbReference>
<dbReference type="PROSITE" id="PS51485">
    <property type="entry name" value="PHYTOCYANIN"/>
    <property type="match status" value="1"/>
</dbReference>
<keyword evidence="7 12" id="KW-1133">Transmembrane helix</keyword>
<evidence type="ECO:0000313" key="15">
    <source>
        <dbReference type="EMBL" id="CAK9181055.1"/>
    </source>
</evidence>
<keyword evidence="5 13" id="KW-0732">Signal</keyword>
<keyword evidence="8" id="KW-0186">Copper</keyword>
<feature type="chain" id="PRO_5044791701" description="Phytocyanin domain-containing protein" evidence="13">
    <location>
        <begin position="24"/>
        <end position="200"/>
    </location>
</feature>
<dbReference type="InterPro" id="IPR008972">
    <property type="entry name" value="Cupredoxin"/>
</dbReference>
<evidence type="ECO:0000259" key="14">
    <source>
        <dbReference type="PROSITE" id="PS51485"/>
    </source>
</evidence>
<keyword evidence="6" id="KW-0249">Electron transport</keyword>
<evidence type="ECO:0000256" key="10">
    <source>
        <dbReference type="ARBA" id="ARBA00023157"/>
    </source>
</evidence>
<comment type="caution">
    <text evidence="15">The sequence shown here is derived from an EMBL/GenBank/DDBJ whole genome shotgun (WGS) entry which is preliminary data.</text>
</comment>
<keyword evidence="9 12" id="KW-0472">Membrane</keyword>
<evidence type="ECO:0000256" key="2">
    <source>
        <dbReference type="ARBA" id="ARBA00022448"/>
    </source>
</evidence>
<dbReference type="FunFam" id="2.60.40.420:FF:000067">
    <property type="entry name" value="Cupredoxin superfamily protein"/>
    <property type="match status" value="1"/>
</dbReference>
<protein>
    <recommendedName>
        <fullName evidence="14">Phytocyanin domain-containing protein</fullName>
    </recommendedName>
</protein>
<dbReference type="PANTHER" id="PTHR33021:SF533">
    <property type="entry name" value="PHYTOCYANIN DOMAIN-CONTAINING PROTEIN"/>
    <property type="match status" value="1"/>
</dbReference>
<dbReference type="Gene3D" id="2.60.40.420">
    <property type="entry name" value="Cupredoxins - blue copper proteins"/>
    <property type="match status" value="1"/>
</dbReference>
<keyword evidence="4" id="KW-0479">Metal-binding</keyword>
<dbReference type="CDD" id="cd04216">
    <property type="entry name" value="Phytocyanin"/>
    <property type="match status" value="1"/>
</dbReference>
<evidence type="ECO:0000256" key="7">
    <source>
        <dbReference type="ARBA" id="ARBA00022989"/>
    </source>
</evidence>
<evidence type="ECO:0000313" key="16">
    <source>
        <dbReference type="Proteomes" id="UP001642360"/>
    </source>
</evidence>
<dbReference type="GO" id="GO:0016020">
    <property type="term" value="C:membrane"/>
    <property type="evidence" value="ECO:0007669"/>
    <property type="project" value="UniProtKB-SubCell"/>
</dbReference>
<keyword evidence="10" id="KW-1015">Disulfide bond</keyword>
<evidence type="ECO:0000256" key="6">
    <source>
        <dbReference type="ARBA" id="ARBA00022982"/>
    </source>
</evidence>
<evidence type="ECO:0000256" key="8">
    <source>
        <dbReference type="ARBA" id="ARBA00023008"/>
    </source>
</evidence>
<feature type="signal peptide" evidence="13">
    <location>
        <begin position="1"/>
        <end position="23"/>
    </location>
</feature>
<comment type="subcellular location">
    <subcellularLocation>
        <location evidence="1">Membrane</location>
        <topology evidence="1">Single-pass type I membrane protein</topology>
    </subcellularLocation>
</comment>
<keyword evidence="3 12" id="KW-0812">Transmembrane</keyword>
<dbReference type="GO" id="GO:0046872">
    <property type="term" value="F:metal ion binding"/>
    <property type="evidence" value="ECO:0007669"/>
    <property type="project" value="UniProtKB-KW"/>
</dbReference>
<name>A0ABC8UJ51_9AQUA</name>
<evidence type="ECO:0000256" key="9">
    <source>
        <dbReference type="ARBA" id="ARBA00023136"/>
    </source>
</evidence>
<keyword evidence="11" id="KW-0325">Glycoprotein</keyword>
<proteinExistence type="predicted"/>
<keyword evidence="16" id="KW-1185">Reference proteome</keyword>
<dbReference type="Pfam" id="PF02298">
    <property type="entry name" value="Cu_bind_like"/>
    <property type="match status" value="1"/>
</dbReference>
<evidence type="ECO:0000256" key="12">
    <source>
        <dbReference type="SAM" id="Phobius"/>
    </source>
</evidence>